<reference evidence="2" key="1">
    <citation type="submission" date="2020-05" db="EMBL/GenBank/DDBJ databases">
        <authorList>
            <person name="Chiriac C."/>
            <person name="Salcher M."/>
            <person name="Ghai R."/>
            <person name="Kavagutti S V."/>
        </authorList>
    </citation>
    <scope>NUCLEOTIDE SEQUENCE</scope>
</reference>
<feature type="compositionally biased region" description="Basic and acidic residues" evidence="1">
    <location>
        <begin position="144"/>
        <end position="176"/>
    </location>
</feature>
<sequence length="209" mass="22524">MPLAEVSVLVQPEHLASRGPHPVRGDCVAGPHRRSVLEACLDGIGCRPDRGERAALTHLGPRVPGEGQQCSIQIDPSCHGGEQSHRGSIRQLQLHLAARGRAQPHVVDSGPRRHVRGVQTEFLEVPQRPRGEPVAAALVPRKRGLVDNEHMPARPGECDRRRAAGRPAPDHEHVDQGVRGAHTGQAIARPLTPGRRPAGLPGTPGKRRE</sequence>
<feature type="region of interest" description="Disordered" evidence="1">
    <location>
        <begin position="144"/>
        <end position="209"/>
    </location>
</feature>
<organism evidence="2">
    <name type="scientific">freshwater metagenome</name>
    <dbReference type="NCBI Taxonomy" id="449393"/>
    <lineage>
        <taxon>unclassified sequences</taxon>
        <taxon>metagenomes</taxon>
        <taxon>ecological metagenomes</taxon>
    </lineage>
</organism>
<evidence type="ECO:0000313" key="2">
    <source>
        <dbReference type="EMBL" id="CAB4720475.1"/>
    </source>
</evidence>
<proteinExistence type="predicted"/>
<evidence type="ECO:0000256" key="1">
    <source>
        <dbReference type="SAM" id="MobiDB-lite"/>
    </source>
</evidence>
<accession>A0A6J6RHR4</accession>
<dbReference type="EMBL" id="CAEZXX010000132">
    <property type="protein sequence ID" value="CAB4720475.1"/>
    <property type="molecule type" value="Genomic_DNA"/>
</dbReference>
<protein>
    <submittedName>
        <fullName evidence="2">Unannotated protein</fullName>
    </submittedName>
</protein>
<dbReference type="AlphaFoldDB" id="A0A6J6RHR4"/>
<name>A0A6J6RHR4_9ZZZZ</name>
<gene>
    <name evidence="2" type="ORF">UFOPK2602_01698</name>
</gene>